<feature type="transmembrane region" description="Helical" evidence="8">
    <location>
        <begin position="890"/>
        <end position="911"/>
    </location>
</feature>
<protein>
    <submittedName>
        <fullName evidence="10">Putative membrane protein, MmpL</fullName>
    </submittedName>
</protein>
<name>A0A6N4V3C2_9MYCO</name>
<dbReference type="FunFam" id="1.20.1640.10:FF:000020">
    <property type="entry name" value="Transmembrane transport protein MmpL10"/>
    <property type="match status" value="1"/>
</dbReference>
<dbReference type="InterPro" id="IPR050545">
    <property type="entry name" value="Mycobact_MmpL"/>
</dbReference>
<evidence type="ECO:0000256" key="1">
    <source>
        <dbReference type="ARBA" id="ARBA00004651"/>
    </source>
</evidence>
<feature type="transmembrane region" description="Helical" evidence="8">
    <location>
        <begin position="847"/>
        <end position="869"/>
    </location>
</feature>
<dbReference type="NCBIfam" id="TIGR00833">
    <property type="entry name" value="actII"/>
    <property type="match status" value="1"/>
</dbReference>
<feature type="transmembrane region" description="Helical" evidence="8">
    <location>
        <begin position="917"/>
        <end position="939"/>
    </location>
</feature>
<keyword evidence="6 8" id="KW-0472">Membrane</keyword>
<dbReference type="AlphaFoldDB" id="A0A6N4V3C2"/>
<feature type="transmembrane region" description="Helical" evidence="8">
    <location>
        <begin position="816"/>
        <end position="841"/>
    </location>
</feature>
<dbReference type="InterPro" id="IPR004869">
    <property type="entry name" value="MMPL_dom"/>
</dbReference>
<gene>
    <name evidence="10" type="ORF">MALV_53870</name>
</gene>
<evidence type="ECO:0000313" key="11">
    <source>
        <dbReference type="Proteomes" id="UP000466906"/>
    </source>
</evidence>
<feature type="transmembrane region" description="Helical" evidence="8">
    <location>
        <begin position="373"/>
        <end position="394"/>
    </location>
</feature>
<evidence type="ECO:0000256" key="7">
    <source>
        <dbReference type="SAM" id="MobiDB-lite"/>
    </source>
</evidence>
<feature type="transmembrane region" description="Helical" evidence="8">
    <location>
        <begin position="790"/>
        <end position="809"/>
    </location>
</feature>
<feature type="transmembrane region" description="Helical" evidence="8">
    <location>
        <begin position="290"/>
        <end position="314"/>
    </location>
</feature>
<keyword evidence="11" id="KW-1185">Reference proteome</keyword>
<feature type="region of interest" description="Disordered" evidence="7">
    <location>
        <begin position="979"/>
        <end position="1015"/>
    </location>
</feature>
<comment type="similarity">
    <text evidence="2">Belongs to the resistance-nodulation-cell division (RND) (TC 2.A.6) family. MmpL subfamily.</text>
</comment>
<sequence>MSATGKPPSRLMRTMRALAVPIIVFWVGITIVTNVFVPQIETVAREHAVSMSPDDAPAVIAAKRIGANFQESDSDSIVMIVLEGDEQLGKDAREYYAGLVQLLKDDTEHIQHVQDLWGDLVTAGGVQSGDGKAAYLQLNVAGNQGSTEGIRSVDAVREIVAEHAPPAGVRAYVTGPAALTADMTEAADKSMFKMMGVTGVVIIIMLLLTYRSISTTLLALSMVGVEMGTARGVVALLGDHGLLGFSTFVVALLSSLAIAAGTDYAIFLIGRYQEARQAGEDPETAYYTMVRGTFHVIVGSGLTIAGATACLHLARLDYFSTLGLPSALGMLVVIAGALTMGPAVVAVGTRFGLLEPKGKIKNRRWRRIGTANVRWPGAVLVASLVAVLIGIAIMPTMKISYNDRYYIPSDVPSNVGYDAAEKHFSAARLNPDILMIEADHDMRNPSDMIILDRIAKEIFRLPGVARVQSITRPLGGPIEHSSIPFQISMQSVPIAANLQFMKDRMDDMLTMSDDLGTMVGSMERMQALMTKMTGSAGDMGGSTADMSEITHSMTADMGTMRDTLKEMRDHIADFDDFWRPVRNYLSWEPHCDNIPVCLSTRSAFDALDDVDKFTGHMDSLVADVSNMDTTMPKVASAMNEMVATMKQMVTEFPAMITVAKTMQGTLQTIHSSFTGMVKQMDRMTETATAMGQAFDSSKNDDFFYLPPEAFDNPDFQRGLKIFLSPDGKSARFFVTLDEDPATPEGIKVVKPELETARHAVKGTPLADAKFYLTGTAAIYNDIQSGSKYDILLVGLAAVTLIFIVMLVIIRSLVAAVVIVGTVLLSLGAAFGLSVLVWQHLLGLDLNWITPVFGVIVLLAVGSDYNLLLVSRFQEEIGAGLKTGIIRSMGGTGGVVTAAGLVFAFTMMSMVASDLRSIGQAGSTIGIGLLFDTLIVRSLMTPSIAALLGRWFWWPHIVRPRPASTMLRPYGPRPLVRALLGTREERPAAPGTDPAGPGTHGPDTDGPTEQIPRPAG</sequence>
<dbReference type="Pfam" id="PF03176">
    <property type="entry name" value="MMPL"/>
    <property type="match status" value="2"/>
</dbReference>
<evidence type="ECO:0000256" key="5">
    <source>
        <dbReference type="ARBA" id="ARBA00022989"/>
    </source>
</evidence>
<dbReference type="GO" id="GO:0005886">
    <property type="term" value="C:plasma membrane"/>
    <property type="evidence" value="ECO:0007669"/>
    <property type="project" value="UniProtKB-SubCell"/>
</dbReference>
<evidence type="ECO:0000256" key="2">
    <source>
        <dbReference type="ARBA" id="ARBA00010157"/>
    </source>
</evidence>
<keyword evidence="3" id="KW-1003">Cell membrane</keyword>
<dbReference type="RefSeq" id="WP_235682886.1">
    <property type="nucleotide sequence ID" value="NZ_AP022565.1"/>
</dbReference>
<evidence type="ECO:0000313" key="10">
    <source>
        <dbReference type="EMBL" id="BBX30262.1"/>
    </source>
</evidence>
<reference evidence="10 11" key="1">
    <citation type="journal article" date="2019" name="Emerg. Microbes Infect.">
        <title>Comprehensive subspecies identification of 175 nontuberculous mycobacteria species based on 7547 genomic profiles.</title>
        <authorList>
            <person name="Matsumoto Y."/>
            <person name="Kinjo T."/>
            <person name="Motooka D."/>
            <person name="Nabeya D."/>
            <person name="Jung N."/>
            <person name="Uechi K."/>
            <person name="Horii T."/>
            <person name="Iida T."/>
            <person name="Fujita J."/>
            <person name="Nakamura S."/>
        </authorList>
    </citation>
    <scope>NUCLEOTIDE SEQUENCE [LARGE SCALE GENOMIC DNA]</scope>
    <source>
        <strain evidence="10 11">JCM 12272</strain>
    </source>
</reference>
<feature type="transmembrane region" description="Helical" evidence="8">
    <location>
        <begin position="326"/>
        <end position="353"/>
    </location>
</feature>
<dbReference type="FunFam" id="1.20.1640.10:FF:000018">
    <property type="entry name" value="Transmembrane transport protein MmpL10"/>
    <property type="match status" value="1"/>
</dbReference>
<evidence type="ECO:0000256" key="3">
    <source>
        <dbReference type="ARBA" id="ARBA00022475"/>
    </source>
</evidence>
<evidence type="ECO:0000259" key="9">
    <source>
        <dbReference type="Pfam" id="PF03176"/>
    </source>
</evidence>
<evidence type="ECO:0000256" key="4">
    <source>
        <dbReference type="ARBA" id="ARBA00022692"/>
    </source>
</evidence>
<feature type="transmembrane region" description="Helical" evidence="8">
    <location>
        <begin position="18"/>
        <end position="37"/>
    </location>
</feature>
<dbReference type="EMBL" id="AP022565">
    <property type="protein sequence ID" value="BBX30262.1"/>
    <property type="molecule type" value="Genomic_DNA"/>
</dbReference>
<keyword evidence="5 8" id="KW-1133">Transmembrane helix</keyword>
<comment type="subcellular location">
    <subcellularLocation>
        <location evidence="1">Cell membrane</location>
        <topology evidence="1">Multi-pass membrane protein</topology>
    </subcellularLocation>
</comment>
<evidence type="ECO:0000256" key="8">
    <source>
        <dbReference type="SAM" id="Phobius"/>
    </source>
</evidence>
<dbReference type="Proteomes" id="UP000466906">
    <property type="component" value="Chromosome"/>
</dbReference>
<keyword evidence="4 8" id="KW-0812">Transmembrane</keyword>
<feature type="domain" description="Membrane transport protein MMPL" evidence="9">
    <location>
        <begin position="50"/>
        <end position="378"/>
    </location>
</feature>
<proteinExistence type="inferred from homology"/>
<evidence type="ECO:0000256" key="6">
    <source>
        <dbReference type="ARBA" id="ARBA00023136"/>
    </source>
</evidence>
<dbReference type="InterPro" id="IPR004707">
    <property type="entry name" value="MmpL_fam"/>
</dbReference>
<dbReference type="Gene3D" id="1.20.1640.10">
    <property type="entry name" value="Multidrug efflux transporter AcrB transmembrane domain"/>
    <property type="match status" value="2"/>
</dbReference>
<dbReference type="PANTHER" id="PTHR33406">
    <property type="entry name" value="MEMBRANE PROTEIN MJ1562-RELATED"/>
    <property type="match status" value="1"/>
</dbReference>
<dbReference type="SUPFAM" id="SSF82866">
    <property type="entry name" value="Multidrug efflux transporter AcrB transmembrane domain"/>
    <property type="match status" value="2"/>
</dbReference>
<dbReference type="KEGG" id="malv:MALV_53870"/>
<organism evidence="10 11">
    <name type="scientific">Mycolicibacterium alvei</name>
    <dbReference type="NCBI Taxonomy" id="67081"/>
    <lineage>
        <taxon>Bacteria</taxon>
        <taxon>Bacillati</taxon>
        <taxon>Actinomycetota</taxon>
        <taxon>Actinomycetes</taxon>
        <taxon>Mycobacteriales</taxon>
        <taxon>Mycobacteriaceae</taxon>
        <taxon>Mycolicibacterium</taxon>
    </lineage>
</organism>
<feature type="transmembrane region" description="Helical" evidence="8">
    <location>
        <begin position="191"/>
        <end position="210"/>
    </location>
</feature>
<feature type="transmembrane region" description="Helical" evidence="8">
    <location>
        <begin position="243"/>
        <end position="269"/>
    </location>
</feature>
<accession>A0A6N4V3C2</accession>
<feature type="compositionally biased region" description="Low complexity" evidence="7">
    <location>
        <begin position="987"/>
        <end position="1007"/>
    </location>
</feature>
<dbReference type="PANTHER" id="PTHR33406:SF6">
    <property type="entry name" value="MEMBRANE PROTEIN YDGH-RELATED"/>
    <property type="match status" value="1"/>
</dbReference>
<feature type="domain" description="Membrane transport protein MMPL" evidence="9">
    <location>
        <begin position="630"/>
        <end position="963"/>
    </location>
</feature>